<sequence length="490" mass="51748">MPEDLKIDRRTLLKTAVSAGAAAAAPAVLAADANAVRWSEVHDVVIAGAGGAGLAAAVMAGSISKDVVVLEKTQDVGGNTRLADAFNAVDPAVQKPLGIEDSPELHARQMLETGRWCADPKLVETVATGAPRALAWLKELGVRFEPGVYQVYGSLWPRTHSPSEPEGSGYIRPLLFKCRELGVSIRTGTKVLRVIRNGLEGPVLGVEAERMNGRRLFIRARRGVVVATGGFGANAELVGRFAPRLGHLRSTNLPGTTGDLIAPLEDIGAAAVGMDFFQLLPGSAEDGRFIGAASTVERMIFVNRAGERFIAEDSPSSKLSAAVLAQPGGIAFPVLDANGYSAMRTLSRAMFDRALMRGDAFEANSIPELASLLQIPAEALVATVEAYNEAVETGHDPVGRRAVVLMHRIARRPFYGAKVTMCVNCTLGGIAITPRAEVLDRHGRVIPRLYAAGEVTGGVHGANYMGGNALSDVFTFGRIAGENAVQEPFA</sequence>
<keyword evidence="4 5" id="KW-0560">Oxidoreductase</keyword>
<name>K1KF37_9BURK</name>
<dbReference type="Gene3D" id="3.90.700.10">
    <property type="entry name" value="Succinate dehydrogenase/fumarate reductase flavoprotein, catalytic domain"/>
    <property type="match status" value="1"/>
</dbReference>
<comment type="caution">
    <text evidence="7">The sequence shown here is derived from an EMBL/GenBank/DDBJ whole genome shotgun (WGS) entry which is preliminary data.</text>
</comment>
<accession>K1KF37</accession>
<dbReference type="InterPro" id="IPR003953">
    <property type="entry name" value="FAD-dep_OxRdtase_2_FAD-bd"/>
</dbReference>
<evidence type="ECO:0000313" key="7">
    <source>
        <dbReference type="EMBL" id="EKB30324.1"/>
    </source>
</evidence>
<dbReference type="EMBL" id="ADMG01000046">
    <property type="protein sequence ID" value="EKB30324.1"/>
    <property type="molecule type" value="Genomic_DNA"/>
</dbReference>
<dbReference type="HOGENOM" id="CLU_011398_4_5_4"/>
<evidence type="ECO:0000313" key="8">
    <source>
        <dbReference type="Proteomes" id="UP000005835"/>
    </source>
</evidence>
<gene>
    <name evidence="7" type="ORF">HMPREF9465_02061</name>
</gene>
<comment type="similarity">
    <text evidence="5">Belongs to the FAD-dependent oxidoreductase 2 family. FRD/SDH subfamily.</text>
</comment>
<dbReference type="InterPro" id="IPR006311">
    <property type="entry name" value="TAT_signal"/>
</dbReference>
<evidence type="ECO:0000256" key="4">
    <source>
        <dbReference type="ARBA" id="ARBA00023002"/>
    </source>
</evidence>
<dbReference type="Gene3D" id="3.50.50.60">
    <property type="entry name" value="FAD/NAD(P)-binding domain"/>
    <property type="match status" value="1"/>
</dbReference>
<proteinExistence type="inferred from homology"/>
<evidence type="ECO:0000259" key="6">
    <source>
        <dbReference type="Pfam" id="PF00890"/>
    </source>
</evidence>
<keyword evidence="3 5" id="KW-0274">FAD</keyword>
<dbReference type="PATRIC" id="fig|742823.3.peg.2064"/>
<dbReference type="Pfam" id="PF00890">
    <property type="entry name" value="FAD_binding_2"/>
    <property type="match status" value="1"/>
</dbReference>
<dbReference type="AlphaFoldDB" id="K1KF37"/>
<dbReference type="eggNOG" id="COG1053">
    <property type="taxonomic scope" value="Bacteria"/>
</dbReference>
<dbReference type="SUPFAM" id="SSF56425">
    <property type="entry name" value="Succinate dehydrogenase/fumarate reductase flavoprotein, catalytic domain"/>
    <property type="match status" value="1"/>
</dbReference>
<dbReference type="InterPro" id="IPR027477">
    <property type="entry name" value="Succ_DH/fumarate_Rdtase_cat_sf"/>
</dbReference>
<feature type="signal peptide" evidence="5">
    <location>
        <begin position="1"/>
        <end position="30"/>
    </location>
</feature>
<dbReference type="GO" id="GO:0010181">
    <property type="term" value="F:FMN binding"/>
    <property type="evidence" value="ECO:0007669"/>
    <property type="project" value="InterPro"/>
</dbReference>
<reference evidence="7 8" key="1">
    <citation type="submission" date="2012-05" db="EMBL/GenBank/DDBJ databases">
        <title>The Genome Sequence of Sutterella wadsworthensis 2_1_59BFAA.</title>
        <authorList>
            <consortium name="The Broad Institute Genome Sequencing Platform"/>
            <person name="Earl A."/>
            <person name="Ward D."/>
            <person name="Feldgarden M."/>
            <person name="Gevers D."/>
            <person name="Daigneault M."/>
            <person name="Strauss J."/>
            <person name="Allen-Vercoe E."/>
            <person name="Walker B."/>
            <person name="Young S.K."/>
            <person name="Zeng Q."/>
            <person name="Gargeya S."/>
            <person name="Fitzgerald M."/>
            <person name="Haas B."/>
            <person name="Abouelleil A."/>
            <person name="Alvarado L."/>
            <person name="Arachchi H.M."/>
            <person name="Berlin A.M."/>
            <person name="Chapman S.B."/>
            <person name="Goldberg J."/>
            <person name="Griggs A."/>
            <person name="Gujja S."/>
            <person name="Hansen M."/>
            <person name="Howarth C."/>
            <person name="Imamovic A."/>
            <person name="Larimer J."/>
            <person name="McCowen C."/>
            <person name="Montmayeur A."/>
            <person name="Murphy C."/>
            <person name="Neiman D."/>
            <person name="Pearson M."/>
            <person name="Priest M."/>
            <person name="Roberts A."/>
            <person name="Saif S."/>
            <person name="Shea T."/>
            <person name="Sisk P."/>
            <person name="Sykes S."/>
            <person name="Wortman J."/>
            <person name="Nusbaum C."/>
            <person name="Birren B."/>
        </authorList>
    </citation>
    <scope>NUCLEOTIDE SEQUENCE [LARGE SCALE GENOMIC DNA]</scope>
    <source>
        <strain evidence="7 8">2_1_59BFAA</strain>
    </source>
</reference>
<dbReference type="STRING" id="742823.HMPREF9465_02061"/>
<evidence type="ECO:0000256" key="5">
    <source>
        <dbReference type="RuleBase" id="RU366062"/>
    </source>
</evidence>
<evidence type="ECO:0000256" key="3">
    <source>
        <dbReference type="ARBA" id="ARBA00022827"/>
    </source>
</evidence>
<dbReference type="NCBIfam" id="TIGR01813">
    <property type="entry name" value="flavo_cyto_c"/>
    <property type="match status" value="1"/>
</dbReference>
<dbReference type="RefSeq" id="WP_005436790.1">
    <property type="nucleotide sequence ID" value="NZ_JH815520.1"/>
</dbReference>
<dbReference type="Proteomes" id="UP000005835">
    <property type="component" value="Unassembled WGS sequence"/>
</dbReference>
<dbReference type="InterPro" id="IPR010960">
    <property type="entry name" value="Flavocytochrome_c"/>
</dbReference>
<feature type="domain" description="FAD-dependent oxidoreductase 2 FAD-binding" evidence="6">
    <location>
        <begin position="43"/>
        <end position="470"/>
    </location>
</feature>
<keyword evidence="5" id="KW-0732">Signal</keyword>
<dbReference type="SUPFAM" id="SSF51905">
    <property type="entry name" value="FAD/NAD(P)-binding domain"/>
    <property type="match status" value="1"/>
</dbReference>
<protein>
    <submittedName>
        <fullName evidence="7">Flavocytochrome c</fullName>
    </submittedName>
</protein>
<evidence type="ECO:0000256" key="2">
    <source>
        <dbReference type="ARBA" id="ARBA00022630"/>
    </source>
</evidence>
<dbReference type="PANTHER" id="PTHR43400">
    <property type="entry name" value="FUMARATE REDUCTASE"/>
    <property type="match status" value="1"/>
</dbReference>
<dbReference type="GO" id="GO:0016491">
    <property type="term" value="F:oxidoreductase activity"/>
    <property type="evidence" value="ECO:0007669"/>
    <property type="project" value="UniProtKB-KW"/>
</dbReference>
<comment type="cofactor">
    <cofactor evidence="1">
        <name>FAD</name>
        <dbReference type="ChEBI" id="CHEBI:57692"/>
    </cofactor>
</comment>
<keyword evidence="8" id="KW-1185">Reference proteome</keyword>
<keyword evidence="2 5" id="KW-0285">Flavoprotein</keyword>
<dbReference type="InterPro" id="IPR036188">
    <property type="entry name" value="FAD/NAD-bd_sf"/>
</dbReference>
<dbReference type="PANTHER" id="PTHR43400:SF7">
    <property type="entry name" value="FAD-DEPENDENT OXIDOREDUCTASE 2 FAD BINDING DOMAIN-CONTAINING PROTEIN"/>
    <property type="match status" value="1"/>
</dbReference>
<evidence type="ECO:0000256" key="1">
    <source>
        <dbReference type="ARBA" id="ARBA00001974"/>
    </source>
</evidence>
<dbReference type="InterPro" id="IPR050315">
    <property type="entry name" value="FAD-oxidoreductase_2"/>
</dbReference>
<dbReference type="PROSITE" id="PS51318">
    <property type="entry name" value="TAT"/>
    <property type="match status" value="1"/>
</dbReference>
<organism evidence="7 8">
    <name type="scientific">Sutterella wadsworthensis 2_1_59BFAA</name>
    <dbReference type="NCBI Taxonomy" id="742823"/>
    <lineage>
        <taxon>Bacteria</taxon>
        <taxon>Pseudomonadati</taxon>
        <taxon>Pseudomonadota</taxon>
        <taxon>Betaproteobacteria</taxon>
        <taxon>Burkholderiales</taxon>
        <taxon>Sutterellaceae</taxon>
        <taxon>Sutterella</taxon>
    </lineage>
</organism>
<feature type="chain" id="PRO_5022264938" evidence="5">
    <location>
        <begin position="31"/>
        <end position="490"/>
    </location>
</feature>
<dbReference type="OrthoDB" id="9813348at2"/>